<dbReference type="SUPFAM" id="SSF56801">
    <property type="entry name" value="Acetyl-CoA synthetase-like"/>
    <property type="match status" value="1"/>
</dbReference>
<evidence type="ECO:0000259" key="8">
    <source>
        <dbReference type="Pfam" id="PF00501"/>
    </source>
</evidence>
<feature type="non-terminal residue" evidence="9">
    <location>
        <position position="1"/>
    </location>
</feature>
<evidence type="ECO:0000313" key="10">
    <source>
        <dbReference type="Proteomes" id="UP000288716"/>
    </source>
</evidence>
<dbReference type="PANTHER" id="PTHR43107:SF15">
    <property type="entry name" value="FATTY ACID TRANSPORT PROTEIN 3, ISOFORM A"/>
    <property type="match status" value="1"/>
</dbReference>
<accession>A0A443S6N0</accession>
<dbReference type="PROSITE" id="PS00455">
    <property type="entry name" value="AMP_BINDING"/>
    <property type="match status" value="1"/>
</dbReference>
<dbReference type="InterPro" id="IPR045851">
    <property type="entry name" value="AMP-bd_C_sf"/>
</dbReference>
<dbReference type="GO" id="GO:0005886">
    <property type="term" value="C:plasma membrane"/>
    <property type="evidence" value="ECO:0007669"/>
    <property type="project" value="TreeGrafter"/>
</dbReference>
<evidence type="ECO:0000256" key="2">
    <source>
        <dbReference type="ARBA" id="ARBA00022598"/>
    </source>
</evidence>
<evidence type="ECO:0000256" key="3">
    <source>
        <dbReference type="ARBA" id="ARBA00022741"/>
    </source>
</evidence>
<reference evidence="9 10" key="1">
    <citation type="journal article" date="2018" name="Gigascience">
        <title>Genomes of trombidid mites reveal novel predicted allergens and laterally-transferred genes associated with secondary metabolism.</title>
        <authorList>
            <person name="Dong X."/>
            <person name="Chaisiri K."/>
            <person name="Xia D."/>
            <person name="Armstrong S.D."/>
            <person name="Fang Y."/>
            <person name="Donnelly M.J."/>
            <person name="Kadowaki T."/>
            <person name="McGarry J.W."/>
            <person name="Darby A.C."/>
            <person name="Makepeace B.L."/>
        </authorList>
    </citation>
    <scope>NUCLEOTIDE SEQUENCE [LARGE SCALE GENOMIC DNA]</scope>
    <source>
        <strain evidence="9">UoL-UT</strain>
    </source>
</reference>
<comment type="caution">
    <text evidence="9">The sequence shown here is derived from an EMBL/GenBank/DDBJ whole genome shotgun (WGS) entry which is preliminary data.</text>
</comment>
<dbReference type="GO" id="GO:0005789">
    <property type="term" value="C:endoplasmic reticulum membrane"/>
    <property type="evidence" value="ECO:0007669"/>
    <property type="project" value="TreeGrafter"/>
</dbReference>
<comment type="catalytic activity">
    <reaction evidence="7">
        <text>tetracosanoate + ATP + CoA = tetracosanoyl-CoA + AMP + diphosphate</text>
        <dbReference type="Rhea" id="RHEA:33639"/>
        <dbReference type="ChEBI" id="CHEBI:30616"/>
        <dbReference type="ChEBI" id="CHEBI:31014"/>
        <dbReference type="ChEBI" id="CHEBI:33019"/>
        <dbReference type="ChEBI" id="CHEBI:57287"/>
        <dbReference type="ChEBI" id="CHEBI:65052"/>
        <dbReference type="ChEBI" id="CHEBI:456215"/>
    </reaction>
    <physiologicalReaction direction="left-to-right" evidence="7">
        <dbReference type="Rhea" id="RHEA:33640"/>
    </physiologicalReaction>
</comment>
<dbReference type="EMBL" id="NCKV01006908">
    <property type="protein sequence ID" value="RWS23208.1"/>
    <property type="molecule type" value="Genomic_DNA"/>
</dbReference>
<proteinExistence type="inferred from homology"/>
<dbReference type="InterPro" id="IPR000873">
    <property type="entry name" value="AMP-dep_synth/lig_dom"/>
</dbReference>
<dbReference type="Pfam" id="PF00501">
    <property type="entry name" value="AMP-binding"/>
    <property type="match status" value="1"/>
</dbReference>
<feature type="domain" description="AMP-dependent synthetase/ligase" evidence="8">
    <location>
        <begin position="1"/>
        <end position="293"/>
    </location>
</feature>
<dbReference type="GO" id="GO:0005524">
    <property type="term" value="F:ATP binding"/>
    <property type="evidence" value="ECO:0007669"/>
    <property type="project" value="UniProtKB-KW"/>
</dbReference>
<dbReference type="VEuPathDB" id="VectorBase:LDEU008832"/>
<keyword evidence="10" id="KW-1185">Reference proteome</keyword>
<evidence type="ECO:0000256" key="1">
    <source>
        <dbReference type="ARBA" id="ARBA00006432"/>
    </source>
</evidence>
<evidence type="ECO:0000256" key="5">
    <source>
        <dbReference type="ARBA" id="ARBA00036527"/>
    </source>
</evidence>
<keyword evidence="4" id="KW-0067">ATP-binding</keyword>
<dbReference type="GO" id="GO:0004467">
    <property type="term" value="F:long-chain fatty acid-CoA ligase activity"/>
    <property type="evidence" value="ECO:0007669"/>
    <property type="project" value="TreeGrafter"/>
</dbReference>
<evidence type="ECO:0000256" key="7">
    <source>
        <dbReference type="ARBA" id="ARBA00048666"/>
    </source>
</evidence>
<comment type="similarity">
    <text evidence="1">Belongs to the ATP-dependent AMP-binding enzyme family.</text>
</comment>
<organism evidence="9 10">
    <name type="scientific">Leptotrombidium deliense</name>
    <dbReference type="NCBI Taxonomy" id="299467"/>
    <lineage>
        <taxon>Eukaryota</taxon>
        <taxon>Metazoa</taxon>
        <taxon>Ecdysozoa</taxon>
        <taxon>Arthropoda</taxon>
        <taxon>Chelicerata</taxon>
        <taxon>Arachnida</taxon>
        <taxon>Acari</taxon>
        <taxon>Acariformes</taxon>
        <taxon>Trombidiformes</taxon>
        <taxon>Prostigmata</taxon>
        <taxon>Anystina</taxon>
        <taxon>Parasitengona</taxon>
        <taxon>Trombiculoidea</taxon>
        <taxon>Trombiculidae</taxon>
        <taxon>Leptotrombidium</taxon>
    </lineage>
</organism>
<keyword evidence="2" id="KW-0436">Ligase</keyword>
<evidence type="ECO:0000313" key="9">
    <source>
        <dbReference type="EMBL" id="RWS23208.1"/>
    </source>
</evidence>
<sequence length="547" mass="61313">EMDKFSNKVANCFHSIGYKAGDEVALFMESKPRQIGTWLGLAKIGVIPAFINTNLKYKSLEHSVTVINARAFIFDSEYFSVVKEAIPLINQKMKLEYFSFGSVDEKLLAECPVEVKPLKNIMDQASTANVNYKGNFSDHLFYIYTSGTTGLPKAAIIRNSRYFVVSKGTNMVLKLKNDDVLYTPLPLYHSAAAMLGVSQSLVFGASVALRPKFSASKFWEDCIRYKCTAAQYIGELCRYLLSQKETPIERQHKVRIMLGNGLKPSLWPTFQRRFAIKQIVEFYGATESNATLVNLLGKEGACGFFPRAVPRWILKLVYPIDLLKANEITGEVIRNEKGFCDSVPQSGGSGLFVGKINDNPMQRFDGYVNQTESAKKVIKDVFKKGDSFFSSGDVLSVDEYGYIYFKDRIGDTFRWKGENIATTEVESIISEASNLSDTIVFGVEVPGCEGKAGMAAIYHPTAKIDCKQILAAMKANLPPQAIPLFIRILTNLEITGTLKLPKNVVQSEGFDVTKIKDDIYFLNPKTNNYEKLDQKTYQLILEEKIKF</sequence>
<dbReference type="Gene3D" id="3.40.50.12780">
    <property type="entry name" value="N-terminal domain of ligase-like"/>
    <property type="match status" value="1"/>
</dbReference>
<evidence type="ECO:0000256" key="6">
    <source>
        <dbReference type="ARBA" id="ARBA00041297"/>
    </source>
</evidence>
<dbReference type="GO" id="GO:0044539">
    <property type="term" value="P:long-chain fatty acid import into cell"/>
    <property type="evidence" value="ECO:0007669"/>
    <property type="project" value="TreeGrafter"/>
</dbReference>
<dbReference type="InterPro" id="IPR020845">
    <property type="entry name" value="AMP-binding_CS"/>
</dbReference>
<dbReference type="InterPro" id="IPR042099">
    <property type="entry name" value="ANL_N_sf"/>
</dbReference>
<evidence type="ECO:0000256" key="4">
    <source>
        <dbReference type="ARBA" id="ARBA00022840"/>
    </source>
</evidence>
<dbReference type="GO" id="GO:0005324">
    <property type="term" value="F:long-chain fatty acid transmembrane transporter activity"/>
    <property type="evidence" value="ECO:0007669"/>
    <property type="project" value="TreeGrafter"/>
</dbReference>
<comment type="catalytic activity">
    <reaction evidence="5">
        <text>a very long-chain fatty acid + ATP + CoA = a very long-chain fatty acyl-CoA + AMP + diphosphate</text>
        <dbReference type="Rhea" id="RHEA:54536"/>
        <dbReference type="ChEBI" id="CHEBI:30616"/>
        <dbReference type="ChEBI" id="CHEBI:33019"/>
        <dbReference type="ChEBI" id="CHEBI:57287"/>
        <dbReference type="ChEBI" id="CHEBI:58950"/>
        <dbReference type="ChEBI" id="CHEBI:138261"/>
        <dbReference type="ChEBI" id="CHEBI:456215"/>
    </reaction>
    <physiologicalReaction direction="left-to-right" evidence="5">
        <dbReference type="Rhea" id="RHEA:54537"/>
    </physiologicalReaction>
</comment>
<dbReference type="Proteomes" id="UP000288716">
    <property type="component" value="Unassembled WGS sequence"/>
</dbReference>
<keyword evidence="3" id="KW-0547">Nucleotide-binding</keyword>
<dbReference type="OrthoDB" id="6408524at2759"/>
<dbReference type="STRING" id="299467.A0A443S6N0"/>
<dbReference type="Gene3D" id="3.30.300.30">
    <property type="match status" value="1"/>
</dbReference>
<dbReference type="AlphaFoldDB" id="A0A443S6N0"/>
<name>A0A443S6N0_9ACAR</name>
<dbReference type="PANTHER" id="PTHR43107">
    <property type="entry name" value="LONG-CHAIN FATTY ACID TRANSPORT PROTEIN"/>
    <property type="match status" value="1"/>
</dbReference>
<gene>
    <name evidence="9" type="ORF">B4U80_10948</name>
</gene>
<protein>
    <recommendedName>
        <fullName evidence="6">Long-chain-fatty-acid--CoA ligase</fullName>
    </recommendedName>
</protein>